<dbReference type="InterPro" id="IPR011010">
    <property type="entry name" value="DNA_brk_join_enz"/>
</dbReference>
<evidence type="ECO:0008006" key="5">
    <source>
        <dbReference type="Google" id="ProtNLM"/>
    </source>
</evidence>
<evidence type="ECO:0000313" key="3">
    <source>
        <dbReference type="EMBL" id="KIJ99708.1"/>
    </source>
</evidence>
<dbReference type="InterPro" id="IPR010998">
    <property type="entry name" value="Integrase_recombinase_N"/>
</dbReference>
<dbReference type="Proteomes" id="UP000054477">
    <property type="component" value="Unassembled WGS sequence"/>
</dbReference>
<dbReference type="STRING" id="1095629.A0A0C9XDP4"/>
<feature type="compositionally biased region" description="Polar residues" evidence="2">
    <location>
        <begin position="63"/>
        <end position="72"/>
    </location>
</feature>
<dbReference type="PANTHER" id="PTHR34605:SF3">
    <property type="entry name" value="P CELL-TYPE AGGLUTINATION PROTEIN MAP4-LIKE-RELATED"/>
    <property type="match status" value="1"/>
</dbReference>
<evidence type="ECO:0000256" key="1">
    <source>
        <dbReference type="ARBA" id="ARBA00023125"/>
    </source>
</evidence>
<protein>
    <recommendedName>
        <fullName evidence="5">DNA breaking-rejoining enzyme</fullName>
    </recommendedName>
</protein>
<feature type="region of interest" description="Disordered" evidence="2">
    <location>
        <begin position="1"/>
        <end position="25"/>
    </location>
</feature>
<organism evidence="3 4">
    <name type="scientific">Laccaria amethystina LaAM-08-1</name>
    <dbReference type="NCBI Taxonomy" id="1095629"/>
    <lineage>
        <taxon>Eukaryota</taxon>
        <taxon>Fungi</taxon>
        <taxon>Dikarya</taxon>
        <taxon>Basidiomycota</taxon>
        <taxon>Agaricomycotina</taxon>
        <taxon>Agaricomycetes</taxon>
        <taxon>Agaricomycetidae</taxon>
        <taxon>Agaricales</taxon>
        <taxon>Agaricineae</taxon>
        <taxon>Hydnangiaceae</taxon>
        <taxon>Laccaria</taxon>
    </lineage>
</organism>
<sequence length="468" mass="52302">MAPPEESTTTARSSSPQLSYPQRSDNIYVTSTHLSRQLSHSLYSKERPQLPSQDLIAHRSNKNEQQSTTPSNGMPGPRSPRHRGGLTVNRFPRVIQVTPKAAKPARYTKDLCPLPSPRRPHVLASERLQCWIPLHGRESAENTPSNLTPEDVRQIAVVIGKSWEESTLAAYGSGLLNFHVYCDQKGIPEDQRAPASPILVNAFISSLAGAYSGSTIDNYLYGIRAWHILHGVRWQMDTAELEALLRAAEKTTPSTSRRKKRLKLDQPRDAAVYSCLTTTFYAAGRLGEFTVPNLTAFNRDLHVKPSDVRIEQDRNGLSSTVFHIPRTKASIHGEDVSWSKQSGDTDPEAALAHHMKINKPPADGHLFSYLKNSRFRPLTKTEFIRTVAAAARSAGLDPRQGHGIRIGSTLEYLLRGTPFEVMKVKGRWASDAFLVYLTKHAQILAPYMQAVPEVHENFVRITMPQIRR</sequence>
<dbReference type="Gene3D" id="1.10.150.130">
    <property type="match status" value="1"/>
</dbReference>
<evidence type="ECO:0000256" key="2">
    <source>
        <dbReference type="SAM" id="MobiDB-lite"/>
    </source>
</evidence>
<name>A0A0C9XDP4_9AGAR</name>
<evidence type="ECO:0000313" key="4">
    <source>
        <dbReference type="Proteomes" id="UP000054477"/>
    </source>
</evidence>
<dbReference type="AlphaFoldDB" id="A0A0C9XDP4"/>
<feature type="region of interest" description="Disordered" evidence="2">
    <location>
        <begin position="59"/>
        <end position="90"/>
    </location>
</feature>
<dbReference type="EMBL" id="KN838641">
    <property type="protein sequence ID" value="KIJ99708.1"/>
    <property type="molecule type" value="Genomic_DNA"/>
</dbReference>
<dbReference type="PANTHER" id="PTHR34605">
    <property type="entry name" value="PHAGE_INTEGRASE DOMAIN-CONTAINING PROTEIN"/>
    <property type="match status" value="1"/>
</dbReference>
<dbReference type="OrthoDB" id="2678913at2759"/>
<dbReference type="SUPFAM" id="SSF47823">
    <property type="entry name" value="lambda integrase-like, N-terminal domain"/>
    <property type="match status" value="1"/>
</dbReference>
<dbReference type="InterPro" id="IPR052925">
    <property type="entry name" value="Phage_Integrase-like_Recomb"/>
</dbReference>
<dbReference type="GO" id="GO:0003677">
    <property type="term" value="F:DNA binding"/>
    <property type="evidence" value="ECO:0007669"/>
    <property type="project" value="UniProtKB-KW"/>
</dbReference>
<keyword evidence="1" id="KW-0238">DNA-binding</keyword>
<dbReference type="HOGENOM" id="CLU_003292_2_2_1"/>
<proteinExistence type="predicted"/>
<keyword evidence="4" id="KW-1185">Reference proteome</keyword>
<reference evidence="4" key="2">
    <citation type="submission" date="2015-01" db="EMBL/GenBank/DDBJ databases">
        <title>Evolutionary Origins and Diversification of the Mycorrhizal Mutualists.</title>
        <authorList>
            <consortium name="DOE Joint Genome Institute"/>
            <consortium name="Mycorrhizal Genomics Consortium"/>
            <person name="Kohler A."/>
            <person name="Kuo A."/>
            <person name="Nagy L.G."/>
            <person name="Floudas D."/>
            <person name="Copeland A."/>
            <person name="Barry K.W."/>
            <person name="Cichocki N."/>
            <person name="Veneault-Fourrey C."/>
            <person name="LaButti K."/>
            <person name="Lindquist E.A."/>
            <person name="Lipzen A."/>
            <person name="Lundell T."/>
            <person name="Morin E."/>
            <person name="Murat C."/>
            <person name="Riley R."/>
            <person name="Ohm R."/>
            <person name="Sun H."/>
            <person name="Tunlid A."/>
            <person name="Henrissat B."/>
            <person name="Grigoriev I.V."/>
            <person name="Hibbett D.S."/>
            <person name="Martin F."/>
        </authorList>
    </citation>
    <scope>NUCLEOTIDE SEQUENCE [LARGE SCALE GENOMIC DNA]</scope>
    <source>
        <strain evidence="4">LaAM-08-1</strain>
    </source>
</reference>
<accession>A0A0C9XDP4</accession>
<reference evidence="3 4" key="1">
    <citation type="submission" date="2014-04" db="EMBL/GenBank/DDBJ databases">
        <authorList>
            <consortium name="DOE Joint Genome Institute"/>
            <person name="Kuo A."/>
            <person name="Kohler A."/>
            <person name="Nagy L.G."/>
            <person name="Floudas D."/>
            <person name="Copeland A."/>
            <person name="Barry K.W."/>
            <person name="Cichocki N."/>
            <person name="Veneault-Fourrey C."/>
            <person name="LaButti K."/>
            <person name="Lindquist E.A."/>
            <person name="Lipzen A."/>
            <person name="Lundell T."/>
            <person name="Morin E."/>
            <person name="Murat C."/>
            <person name="Sun H."/>
            <person name="Tunlid A."/>
            <person name="Henrissat B."/>
            <person name="Grigoriev I.V."/>
            <person name="Hibbett D.S."/>
            <person name="Martin F."/>
            <person name="Nordberg H.P."/>
            <person name="Cantor M.N."/>
            <person name="Hua S.X."/>
        </authorList>
    </citation>
    <scope>NUCLEOTIDE SEQUENCE [LARGE SCALE GENOMIC DNA]</scope>
    <source>
        <strain evidence="3 4">LaAM-08-1</strain>
    </source>
</reference>
<dbReference type="SUPFAM" id="SSF56349">
    <property type="entry name" value="DNA breaking-rejoining enzymes"/>
    <property type="match status" value="1"/>
</dbReference>
<gene>
    <name evidence="3" type="ORF">K443DRAFT_101747</name>
</gene>